<protein>
    <submittedName>
        <fullName evidence="1">Uncharacterized protein</fullName>
    </submittedName>
</protein>
<accession>A0ABT3RQK9</accession>
<proteinExistence type="predicted"/>
<name>A0ABT3RQK9_9BACT</name>
<gene>
    <name evidence="1" type="ORF">OO013_08295</name>
</gene>
<reference evidence="1 2" key="1">
    <citation type="submission" date="2022-11" db="EMBL/GenBank/DDBJ databases">
        <title>The characterization of three novel Bacteroidetes species and genomic analysis of their roles in tidal elemental geochemical cycles.</title>
        <authorList>
            <person name="Ma K."/>
        </authorList>
    </citation>
    <scope>NUCLEOTIDE SEQUENCE [LARGE SCALE GENOMIC DNA]</scope>
    <source>
        <strain evidence="1 2">M17</strain>
    </source>
</reference>
<evidence type="ECO:0000313" key="1">
    <source>
        <dbReference type="EMBL" id="MCX2743862.1"/>
    </source>
</evidence>
<comment type="caution">
    <text evidence="1">The sequence shown here is derived from an EMBL/GenBank/DDBJ whole genome shotgun (WGS) entry which is preliminary data.</text>
</comment>
<dbReference type="RefSeq" id="WP_266056320.1">
    <property type="nucleotide sequence ID" value="NZ_JAPFQN010000005.1"/>
</dbReference>
<dbReference type="Proteomes" id="UP001209885">
    <property type="component" value="Unassembled WGS sequence"/>
</dbReference>
<dbReference type="EMBL" id="JAPFQN010000005">
    <property type="protein sequence ID" value="MCX2743862.1"/>
    <property type="molecule type" value="Genomic_DNA"/>
</dbReference>
<organism evidence="1 2">
    <name type="scientific">Mangrovivirga halotolerans</name>
    <dbReference type="NCBI Taxonomy" id="2993936"/>
    <lineage>
        <taxon>Bacteria</taxon>
        <taxon>Pseudomonadati</taxon>
        <taxon>Bacteroidota</taxon>
        <taxon>Cytophagia</taxon>
        <taxon>Cytophagales</taxon>
        <taxon>Mangrovivirgaceae</taxon>
        <taxon>Mangrovivirga</taxon>
    </lineage>
</organism>
<dbReference type="PROSITE" id="PS51257">
    <property type="entry name" value="PROKAR_LIPOPROTEIN"/>
    <property type="match status" value="1"/>
</dbReference>
<evidence type="ECO:0000313" key="2">
    <source>
        <dbReference type="Proteomes" id="UP001209885"/>
    </source>
</evidence>
<sequence>MKNIKIIFGMTCLMAFMFSCQETEEIVPARQMDVRAMHQPENLNAKITGTDEWGFNLNAQHYKGYLINVFMSDPLFKDMPHYHYPPYQGEGIEYWNELLSQFDYFQFMMPPFLLDCELQMKWNNDLLSKDGIYPETWVNSNAWIVFKYSMGEGSERWTQMRKLIASKSTDYIEGERWYNMDGEEIGRTSFYWPDLILIQVENTGYNPYVPDWFYPEYHAPNGNGLGKVIN</sequence>
<keyword evidence="2" id="KW-1185">Reference proteome</keyword>